<evidence type="ECO:0000313" key="6">
    <source>
        <dbReference type="EMBL" id="RWR83927.1"/>
    </source>
</evidence>
<accession>A0A3S3QE49</accession>
<comment type="similarity">
    <text evidence="1 4">Belongs to the Frigida family.</text>
</comment>
<proteinExistence type="inferred from homology"/>
<keyword evidence="3 4" id="KW-0287">Flowering</keyword>
<evidence type="ECO:0000313" key="7">
    <source>
        <dbReference type="Proteomes" id="UP000283530"/>
    </source>
</evidence>
<evidence type="ECO:0000256" key="4">
    <source>
        <dbReference type="RuleBase" id="RU364012"/>
    </source>
</evidence>
<protein>
    <recommendedName>
        <fullName evidence="4">FRIGIDA-like protein</fullName>
    </recommendedName>
</protein>
<evidence type="ECO:0000256" key="1">
    <source>
        <dbReference type="ARBA" id="ARBA00008956"/>
    </source>
</evidence>
<evidence type="ECO:0000256" key="2">
    <source>
        <dbReference type="ARBA" id="ARBA00022782"/>
    </source>
</evidence>
<dbReference type="AlphaFoldDB" id="A0A3S3QE49"/>
<dbReference type="PANTHER" id="PTHR31791">
    <property type="entry name" value="FRIGIDA-LIKE PROTEIN 3-RELATED"/>
    <property type="match status" value="1"/>
</dbReference>
<gene>
    <name evidence="6" type="ORF">CKAN_01270800</name>
</gene>
<keyword evidence="7" id="KW-1185">Reference proteome</keyword>
<evidence type="ECO:0000256" key="3">
    <source>
        <dbReference type="ARBA" id="ARBA00023089"/>
    </source>
</evidence>
<dbReference type="Pfam" id="PF07899">
    <property type="entry name" value="Frigida"/>
    <property type="match status" value="1"/>
</dbReference>
<keyword evidence="2 4" id="KW-0221">Differentiation</keyword>
<name>A0A3S3QE49_9MAGN</name>
<reference evidence="6 7" key="1">
    <citation type="journal article" date="2019" name="Nat. Plants">
        <title>Stout camphor tree genome fills gaps in understanding of flowering plant genome evolution.</title>
        <authorList>
            <person name="Chaw S.M."/>
            <person name="Liu Y.C."/>
            <person name="Wu Y.W."/>
            <person name="Wang H.Y."/>
            <person name="Lin C.I."/>
            <person name="Wu C.S."/>
            <person name="Ke H.M."/>
            <person name="Chang L.Y."/>
            <person name="Hsu C.Y."/>
            <person name="Yang H.T."/>
            <person name="Sudianto E."/>
            <person name="Hsu M.H."/>
            <person name="Wu K.P."/>
            <person name="Wang L.N."/>
            <person name="Leebens-Mack J.H."/>
            <person name="Tsai I.J."/>
        </authorList>
    </citation>
    <scope>NUCLEOTIDE SEQUENCE [LARGE SCALE GENOMIC DNA]</scope>
    <source>
        <strain evidence="7">cv. Chaw 1501</strain>
        <tissue evidence="6">Young leaves</tissue>
    </source>
</reference>
<feature type="region of interest" description="Disordered" evidence="5">
    <location>
        <begin position="460"/>
        <end position="487"/>
    </location>
</feature>
<evidence type="ECO:0000256" key="5">
    <source>
        <dbReference type="SAM" id="MobiDB-lite"/>
    </source>
</evidence>
<dbReference type="InterPro" id="IPR012474">
    <property type="entry name" value="Frigida"/>
</dbReference>
<dbReference type="Proteomes" id="UP000283530">
    <property type="component" value="Unassembled WGS sequence"/>
</dbReference>
<comment type="caution">
    <text evidence="6">The sequence shown here is derived from an EMBL/GenBank/DDBJ whole genome shotgun (WGS) entry which is preliminary data.</text>
</comment>
<dbReference type="GO" id="GO:0030154">
    <property type="term" value="P:cell differentiation"/>
    <property type="evidence" value="ECO:0007669"/>
    <property type="project" value="UniProtKB-KW"/>
</dbReference>
<dbReference type="OrthoDB" id="1930990at2759"/>
<sequence>MDWGPSAMADTQSVAMLINFTTSKIQQLQQAFAELESHRAVSLNLKWKELEEHFHGLERSLRKRFNELEDQEMEFQTKVSEAREMLEKREAVVVAKEQASLERLQEKRDAALFAIGDALEKYKKVVGEPFTESMSNDHADAILEEKPAVKAAAPDSSDAKPARNDIMEVNPRPELIKLCEELDSKGLHKFISDNRKDLSALREEIPFALKRATDPGRLVLDAMEDFYSMEIPLLDGKRESSLLGLRRTCIMLMESLMSLLTDIESNPAADNSVISSRSKEQAKAIADEWKPKLDHLDTEACYGNSLEAHAFLQLLATFGIVSEFNRHELCKLIPLVSRRRQTAELCRFLGLTEKMPEVVEVLVNSGRQLEAINLAYAFELTDKFDPVSLLKAYLKEARKGSQVKAGNASPVAQNEANERELCALKVVIKSIEEHKLEEQYPVDPLQKRVIQLEKAKADKKRVAEAAKPQSKRPRANGGTYGPGPRITTIPEKCGYRGSERFPYAYDRPYLYPADNHGSSLLGSAFYSPPHNPGSYYGNGYQYPATYLH</sequence>
<dbReference type="EMBL" id="QPKB01000004">
    <property type="protein sequence ID" value="RWR83927.1"/>
    <property type="molecule type" value="Genomic_DNA"/>
</dbReference>
<keyword evidence="4" id="KW-0217">Developmental protein</keyword>
<dbReference type="PANTHER" id="PTHR31791:SF4">
    <property type="entry name" value="FRIGIDA-LIKE PROTEIN 3"/>
    <property type="match status" value="1"/>
</dbReference>
<dbReference type="GO" id="GO:0009908">
    <property type="term" value="P:flower development"/>
    <property type="evidence" value="ECO:0007669"/>
    <property type="project" value="UniProtKB-KW"/>
</dbReference>
<organism evidence="6 7">
    <name type="scientific">Cinnamomum micranthum f. kanehirae</name>
    <dbReference type="NCBI Taxonomy" id="337451"/>
    <lineage>
        <taxon>Eukaryota</taxon>
        <taxon>Viridiplantae</taxon>
        <taxon>Streptophyta</taxon>
        <taxon>Embryophyta</taxon>
        <taxon>Tracheophyta</taxon>
        <taxon>Spermatophyta</taxon>
        <taxon>Magnoliopsida</taxon>
        <taxon>Magnoliidae</taxon>
        <taxon>Laurales</taxon>
        <taxon>Lauraceae</taxon>
        <taxon>Cinnamomum</taxon>
    </lineage>
</organism>